<organism evidence="1 2">
    <name type="scientific">Oceaniferula marina</name>
    <dbReference type="NCBI Taxonomy" id="2748318"/>
    <lineage>
        <taxon>Bacteria</taxon>
        <taxon>Pseudomonadati</taxon>
        <taxon>Verrucomicrobiota</taxon>
        <taxon>Verrucomicrobiia</taxon>
        <taxon>Verrucomicrobiales</taxon>
        <taxon>Verrucomicrobiaceae</taxon>
        <taxon>Oceaniferula</taxon>
    </lineage>
</organism>
<protein>
    <submittedName>
        <fullName evidence="1">Uncharacterized protein</fullName>
    </submittedName>
</protein>
<gene>
    <name evidence="1" type="ORF">HW115_15750</name>
</gene>
<dbReference type="AlphaFoldDB" id="A0A851GQ02"/>
<dbReference type="EMBL" id="JACBAZ010000008">
    <property type="protein sequence ID" value="NWK57077.1"/>
    <property type="molecule type" value="Genomic_DNA"/>
</dbReference>
<keyword evidence="2" id="KW-1185">Reference proteome</keyword>
<dbReference type="Proteomes" id="UP000557872">
    <property type="component" value="Unassembled WGS sequence"/>
</dbReference>
<name>A0A851GQ02_9BACT</name>
<dbReference type="RefSeq" id="WP_178933914.1">
    <property type="nucleotide sequence ID" value="NZ_JACBAZ010000008.1"/>
</dbReference>
<reference evidence="1 2" key="1">
    <citation type="submission" date="2020-07" db="EMBL/GenBank/DDBJ databases">
        <title>Roseicoccus Jingziensis gen. nov., sp. nov., isolated from coastal seawater.</title>
        <authorList>
            <person name="Feng X."/>
        </authorList>
    </citation>
    <scope>NUCLEOTIDE SEQUENCE [LARGE SCALE GENOMIC DNA]</scope>
    <source>
        <strain evidence="1 2">N1E253</strain>
    </source>
</reference>
<sequence length="46" mass="4973">MDEGKELDKEKTTKAFKAKGLPVKSFEKTETPVPAATYQLMVAGTG</sequence>
<proteinExistence type="predicted"/>
<evidence type="ECO:0000313" key="1">
    <source>
        <dbReference type="EMBL" id="NWK57077.1"/>
    </source>
</evidence>
<accession>A0A851GQ02</accession>
<comment type="caution">
    <text evidence="1">The sequence shown here is derived from an EMBL/GenBank/DDBJ whole genome shotgun (WGS) entry which is preliminary data.</text>
</comment>
<evidence type="ECO:0000313" key="2">
    <source>
        <dbReference type="Proteomes" id="UP000557872"/>
    </source>
</evidence>